<protein>
    <submittedName>
        <fullName evidence="8">Competence protein ComEC</fullName>
    </submittedName>
</protein>
<keyword evidence="4 6" id="KW-1133">Transmembrane helix</keyword>
<dbReference type="RefSeq" id="WP_183909946.1">
    <property type="nucleotide sequence ID" value="NZ_JACHXZ010000002.1"/>
</dbReference>
<feature type="transmembrane region" description="Helical" evidence="6">
    <location>
        <begin position="363"/>
        <end position="383"/>
    </location>
</feature>
<dbReference type="NCBIfam" id="TIGR00361">
    <property type="entry name" value="ComEC_Rec2"/>
    <property type="match status" value="1"/>
</dbReference>
<feature type="transmembrane region" description="Helical" evidence="6">
    <location>
        <begin position="454"/>
        <end position="474"/>
    </location>
</feature>
<dbReference type="Pfam" id="PF13567">
    <property type="entry name" value="DUF4131"/>
    <property type="match status" value="1"/>
</dbReference>
<dbReference type="InterPro" id="IPR004477">
    <property type="entry name" value="ComEC_N"/>
</dbReference>
<dbReference type="PANTHER" id="PTHR30619">
    <property type="entry name" value="DNA INTERNALIZATION/COMPETENCE PROTEIN COMEC/REC2"/>
    <property type="match status" value="1"/>
</dbReference>
<dbReference type="InterPro" id="IPR001279">
    <property type="entry name" value="Metallo-B-lactamas"/>
</dbReference>
<evidence type="ECO:0000313" key="9">
    <source>
        <dbReference type="Proteomes" id="UP000559987"/>
    </source>
</evidence>
<dbReference type="Gene3D" id="3.60.15.10">
    <property type="entry name" value="Ribonuclease Z/Hydroxyacylglutathione hydrolase-like"/>
    <property type="match status" value="1"/>
</dbReference>
<feature type="transmembrane region" description="Helical" evidence="6">
    <location>
        <begin position="481"/>
        <end position="504"/>
    </location>
</feature>
<proteinExistence type="predicted"/>
<dbReference type="InterPro" id="IPR004797">
    <property type="entry name" value="Competence_ComEC/Rec2"/>
</dbReference>
<comment type="caution">
    <text evidence="8">The sequence shown here is derived from an EMBL/GenBank/DDBJ whole genome shotgun (WGS) entry which is preliminary data.</text>
</comment>
<keyword evidence="9" id="KW-1185">Reference proteome</keyword>
<keyword evidence="2" id="KW-1003">Cell membrane</keyword>
<dbReference type="PANTHER" id="PTHR30619:SF1">
    <property type="entry name" value="RECOMBINATION PROTEIN 2"/>
    <property type="match status" value="1"/>
</dbReference>
<dbReference type="GO" id="GO:0005886">
    <property type="term" value="C:plasma membrane"/>
    <property type="evidence" value="ECO:0007669"/>
    <property type="project" value="UniProtKB-SubCell"/>
</dbReference>
<evidence type="ECO:0000256" key="1">
    <source>
        <dbReference type="ARBA" id="ARBA00004651"/>
    </source>
</evidence>
<feature type="transmembrane region" description="Helical" evidence="6">
    <location>
        <begin position="426"/>
        <end position="448"/>
    </location>
</feature>
<name>A0A839USI0_9GAMM</name>
<evidence type="ECO:0000256" key="5">
    <source>
        <dbReference type="ARBA" id="ARBA00023136"/>
    </source>
</evidence>
<dbReference type="InterPro" id="IPR036866">
    <property type="entry name" value="RibonucZ/Hydroxyglut_hydro"/>
</dbReference>
<dbReference type="EMBL" id="JACHXZ010000002">
    <property type="protein sequence ID" value="MBB3168468.1"/>
    <property type="molecule type" value="Genomic_DNA"/>
</dbReference>
<dbReference type="CDD" id="cd07731">
    <property type="entry name" value="ComA-like_MBL-fold"/>
    <property type="match status" value="1"/>
</dbReference>
<dbReference type="InterPro" id="IPR052159">
    <property type="entry name" value="Competence_DNA_uptake"/>
</dbReference>
<dbReference type="AlphaFoldDB" id="A0A839USI0"/>
<feature type="transmembrane region" description="Helical" evidence="6">
    <location>
        <begin position="321"/>
        <end position="342"/>
    </location>
</feature>
<dbReference type="Pfam" id="PF03772">
    <property type="entry name" value="Competence"/>
    <property type="match status" value="1"/>
</dbReference>
<dbReference type="InterPro" id="IPR035681">
    <property type="entry name" value="ComA-like_MBL"/>
</dbReference>
<evidence type="ECO:0000313" key="8">
    <source>
        <dbReference type="EMBL" id="MBB3168468.1"/>
    </source>
</evidence>
<dbReference type="InterPro" id="IPR025405">
    <property type="entry name" value="DUF4131"/>
</dbReference>
<dbReference type="Proteomes" id="UP000559987">
    <property type="component" value="Unassembled WGS sequence"/>
</dbReference>
<evidence type="ECO:0000256" key="6">
    <source>
        <dbReference type="SAM" id="Phobius"/>
    </source>
</evidence>
<gene>
    <name evidence="8" type="ORF">FHS30_001652</name>
</gene>
<evidence type="ECO:0000256" key="2">
    <source>
        <dbReference type="ARBA" id="ARBA00022475"/>
    </source>
</evidence>
<comment type="subcellular location">
    <subcellularLocation>
        <location evidence="1">Cell membrane</location>
        <topology evidence="1">Multi-pass membrane protein</topology>
    </subcellularLocation>
</comment>
<evidence type="ECO:0000256" key="4">
    <source>
        <dbReference type="ARBA" id="ARBA00022989"/>
    </source>
</evidence>
<feature type="domain" description="Metallo-beta-lactamase" evidence="7">
    <location>
        <begin position="573"/>
        <end position="776"/>
    </location>
</feature>
<reference evidence="8 9" key="1">
    <citation type="submission" date="2020-08" db="EMBL/GenBank/DDBJ databases">
        <title>Genomic Encyclopedia of Type Strains, Phase III (KMG-III): the genomes of soil and plant-associated and newly described type strains.</title>
        <authorList>
            <person name="Whitman W."/>
        </authorList>
    </citation>
    <scope>NUCLEOTIDE SEQUENCE [LARGE SCALE GENOMIC DNA]</scope>
    <source>
        <strain evidence="8 9">CECT 8571</strain>
    </source>
</reference>
<dbReference type="Pfam" id="PF00753">
    <property type="entry name" value="Lactamase_B"/>
    <property type="match status" value="1"/>
</dbReference>
<feature type="transmembrane region" description="Helical" evidence="6">
    <location>
        <begin position="279"/>
        <end position="309"/>
    </location>
</feature>
<dbReference type="GO" id="GO:0030420">
    <property type="term" value="P:establishment of competence for transformation"/>
    <property type="evidence" value="ECO:0007669"/>
    <property type="project" value="InterPro"/>
</dbReference>
<keyword evidence="3 6" id="KW-0812">Transmembrane</keyword>
<organism evidence="8 9">
    <name type="scientific">Simiduia aestuariiviva</name>
    <dbReference type="NCBI Taxonomy" id="1510459"/>
    <lineage>
        <taxon>Bacteria</taxon>
        <taxon>Pseudomonadati</taxon>
        <taxon>Pseudomonadota</taxon>
        <taxon>Gammaproteobacteria</taxon>
        <taxon>Cellvibrionales</taxon>
        <taxon>Cellvibrionaceae</taxon>
        <taxon>Simiduia</taxon>
    </lineage>
</organism>
<sequence>MRISLLLFSLALASLCLWPRLLPVEFLVGAFGLSVCYWRWAARLLARKRAVQPRQLSGRLIHWVSLSSRYGVALLAGLCFANFHGARTIKSQLPVACDYQRFNLVGTVIDLPGLTEGGRLPRLRFGLRIESIERAEPSHDSARLSVQGQCHTEQLRNARVQLYWYDDTLMSTSVLAGSRLALTATLRRPRGLVNPAGIDYQLRQLMQGWAASGSVHSARVLTHDEWSIGRLRDRWRHYLTETVADRQVAAVLTALSVGDRQALSDENRRLLQHTGTAHLLAISGLHVGLLAMVGYWLGRLLFAGCALIFPPRWLAYLNGRIFAAVVSVGCAGFYAALSGFALPTQRALIMVCAVHLSQLLARYWSLIDVWLLALALVLLVNPLQAADPGLYLSFGAVLVLLVRFSARRWEGQQGLVRLWHWVMPQWWVFIGLLPLGAALWGGISLSSVLANTLAIPWVSMVTVPSVLMGLALQWAQPLETFFVSLAAASVHGLLVTLMAIAHWAGAWGWLEISPRPLQLLFAFMVVIIVMLPMPRWPRAVAILSVCAVAALHSGLQGITAPIERRITVFDVGQGLAVLVEAGPVRILYDTGPPLGPHSTATGQIVLPYLLSRGIESLDLFIVSHADADHASGVSEILQHMTVARGWLGEFDTAVATAESGWVTQPRAATGPVNKPVLCHGRRWAVDNLGIAAIAIAGGESDDGNNASCVVLLQLPEVQILLPGDIGKGRELQLAKIPVLSDRPTLLVAPHHGSNSSSSFALLSQVAPAQVIVSAGYKNRYGHPHALVTNRFEVFQMPTWNTAHSGAVQYVWLPRERGQIRTWRNFRPRFWHDR</sequence>
<evidence type="ECO:0000259" key="7">
    <source>
        <dbReference type="SMART" id="SM00849"/>
    </source>
</evidence>
<feature type="transmembrane region" description="Helical" evidence="6">
    <location>
        <begin position="540"/>
        <end position="558"/>
    </location>
</feature>
<dbReference type="SUPFAM" id="SSF56281">
    <property type="entry name" value="Metallo-hydrolase/oxidoreductase"/>
    <property type="match status" value="1"/>
</dbReference>
<keyword evidence="5 6" id="KW-0472">Membrane</keyword>
<feature type="transmembrane region" description="Helical" evidence="6">
    <location>
        <begin position="26"/>
        <end position="46"/>
    </location>
</feature>
<accession>A0A839USI0</accession>
<evidence type="ECO:0000256" key="3">
    <source>
        <dbReference type="ARBA" id="ARBA00022692"/>
    </source>
</evidence>
<feature type="transmembrane region" description="Helical" evidence="6">
    <location>
        <begin position="389"/>
        <end position="406"/>
    </location>
</feature>
<feature type="transmembrane region" description="Helical" evidence="6">
    <location>
        <begin position="516"/>
        <end position="533"/>
    </location>
</feature>
<dbReference type="NCBIfam" id="TIGR00360">
    <property type="entry name" value="ComEC_N-term"/>
    <property type="match status" value="1"/>
</dbReference>
<dbReference type="SMART" id="SM00849">
    <property type="entry name" value="Lactamase_B"/>
    <property type="match status" value="1"/>
</dbReference>